<name>A0A0C3F0M7_PILCF</name>
<dbReference type="Proteomes" id="UP000054166">
    <property type="component" value="Unassembled WGS sequence"/>
</dbReference>
<reference evidence="2" key="2">
    <citation type="submission" date="2015-01" db="EMBL/GenBank/DDBJ databases">
        <title>Evolutionary Origins and Diversification of the Mycorrhizal Mutualists.</title>
        <authorList>
            <consortium name="DOE Joint Genome Institute"/>
            <consortium name="Mycorrhizal Genomics Consortium"/>
            <person name="Kohler A."/>
            <person name="Kuo A."/>
            <person name="Nagy L.G."/>
            <person name="Floudas D."/>
            <person name="Copeland A."/>
            <person name="Barry K.W."/>
            <person name="Cichocki N."/>
            <person name="Veneault-Fourrey C."/>
            <person name="LaButti K."/>
            <person name="Lindquist E.A."/>
            <person name="Lipzen A."/>
            <person name="Lundell T."/>
            <person name="Morin E."/>
            <person name="Murat C."/>
            <person name="Riley R."/>
            <person name="Ohm R."/>
            <person name="Sun H."/>
            <person name="Tunlid A."/>
            <person name="Henrissat B."/>
            <person name="Grigoriev I.V."/>
            <person name="Hibbett D.S."/>
            <person name="Martin F."/>
        </authorList>
    </citation>
    <scope>NUCLEOTIDE SEQUENCE [LARGE SCALE GENOMIC DNA]</scope>
    <source>
        <strain evidence="2">F 1598</strain>
    </source>
</reference>
<dbReference type="STRING" id="765440.A0A0C3F0M7"/>
<dbReference type="EMBL" id="KN833080">
    <property type="protein sequence ID" value="KIM73521.1"/>
    <property type="molecule type" value="Genomic_DNA"/>
</dbReference>
<dbReference type="Gene3D" id="3.80.10.10">
    <property type="entry name" value="Ribonuclease Inhibitor"/>
    <property type="match status" value="1"/>
</dbReference>
<evidence type="ECO:0000313" key="1">
    <source>
        <dbReference type="EMBL" id="KIM73521.1"/>
    </source>
</evidence>
<evidence type="ECO:0000313" key="2">
    <source>
        <dbReference type="Proteomes" id="UP000054166"/>
    </source>
</evidence>
<proteinExistence type="predicted"/>
<organism evidence="1 2">
    <name type="scientific">Piloderma croceum (strain F 1598)</name>
    <dbReference type="NCBI Taxonomy" id="765440"/>
    <lineage>
        <taxon>Eukaryota</taxon>
        <taxon>Fungi</taxon>
        <taxon>Dikarya</taxon>
        <taxon>Basidiomycota</taxon>
        <taxon>Agaricomycotina</taxon>
        <taxon>Agaricomycetes</taxon>
        <taxon>Agaricomycetidae</taxon>
        <taxon>Atheliales</taxon>
        <taxon>Atheliaceae</taxon>
        <taxon>Piloderma</taxon>
    </lineage>
</organism>
<dbReference type="InterPro" id="IPR032675">
    <property type="entry name" value="LRR_dom_sf"/>
</dbReference>
<dbReference type="AlphaFoldDB" id="A0A0C3F0M7"/>
<accession>A0A0C3F0M7</accession>
<dbReference type="SUPFAM" id="SSF52047">
    <property type="entry name" value="RNI-like"/>
    <property type="match status" value="1"/>
</dbReference>
<keyword evidence="2" id="KW-1185">Reference proteome</keyword>
<evidence type="ECO:0008006" key="3">
    <source>
        <dbReference type="Google" id="ProtNLM"/>
    </source>
</evidence>
<dbReference type="HOGENOM" id="CLU_021164_5_0_1"/>
<reference evidence="1 2" key="1">
    <citation type="submission" date="2014-04" db="EMBL/GenBank/DDBJ databases">
        <authorList>
            <consortium name="DOE Joint Genome Institute"/>
            <person name="Kuo A."/>
            <person name="Tarkka M."/>
            <person name="Buscot F."/>
            <person name="Kohler A."/>
            <person name="Nagy L.G."/>
            <person name="Floudas D."/>
            <person name="Copeland A."/>
            <person name="Barry K.W."/>
            <person name="Cichocki N."/>
            <person name="Veneault-Fourrey C."/>
            <person name="LaButti K."/>
            <person name="Lindquist E.A."/>
            <person name="Lipzen A."/>
            <person name="Lundell T."/>
            <person name="Morin E."/>
            <person name="Murat C."/>
            <person name="Sun H."/>
            <person name="Tunlid A."/>
            <person name="Henrissat B."/>
            <person name="Grigoriev I.V."/>
            <person name="Hibbett D.S."/>
            <person name="Martin F."/>
            <person name="Nordberg H.P."/>
            <person name="Cantor M.N."/>
            <person name="Hua S.X."/>
        </authorList>
    </citation>
    <scope>NUCLEOTIDE SEQUENCE [LARGE SCALE GENOMIC DNA]</scope>
    <source>
        <strain evidence="1 2">F 1598</strain>
    </source>
</reference>
<protein>
    <recommendedName>
        <fullName evidence="3">F-box domain-containing protein</fullName>
    </recommendedName>
</protein>
<dbReference type="InParanoid" id="A0A0C3F0M7"/>
<gene>
    <name evidence="1" type="ORF">PILCRDRAFT_15175</name>
</gene>
<dbReference type="OrthoDB" id="2841072at2759"/>
<sequence length="526" mass="58230">MNESLSDESTAIGGCAVVQRSEQLAMHRALGIPEIVATICENFVQNDNEFDPGLVRVASGAFGLAFGLASKSHLEPCLDALWKTTSFAHLVKSLPDHAWHQNINRPRTLSFLRGLGASDWQRFDFYAKRVRHLVLCDLPPLAPSIFRTIESSLRPLPLLPNLIYLVCNHLAFDIAPFLGSKLSRISITTNSTYIPSVVKFKTLTPLLNNIEFTDCPWPAKKLSPAIIDLVHSLQTLHCLKLIGTFVTADCLAHLSGLPHLRTLYITLDTSHGHTQPRSLLHDSSFPALRELGLCVDSWTIAIDSFATAQTLRPLQIIEVKVGNVPSQQELTRFLDTILNCCLPSSLRQLVLRPDDIADEKPSCVLDPLAIRRFFAFANLEVLCISIAVSFDEIDDTLIRDMAWSKVTVYGLLPLANCPLLTSLTIYVNATIPPSNVILRPDGGFYNGALLYLAVGYSPIGDSVAVASFLSNIFPNLKDIEAWDSIHGFDPYPLEEGSAPMLWEQMLSFYQPFVGIRRQEGDLAVRT</sequence>